<dbReference type="AlphaFoldDB" id="A0A0C3QN02"/>
<evidence type="ECO:0000256" key="2">
    <source>
        <dbReference type="ARBA" id="ARBA00004922"/>
    </source>
</evidence>
<keyword evidence="5" id="KW-0328">Glycosyltransferase</keyword>
<keyword evidence="12" id="KW-0325">Glycoprotein</keyword>
<sequence>MQLVGGTIRLWAALIILAAGASLLVLLDLQFRSDSTLRRLAGTAEQQNPWGDGAAKNPQPDEDLAVTQGTGSWTNLTTALEELMPDPEITRKGDGWKAATKQAIRKLLHCLAEYGDECRQRPEGKVVIVEYTHFRQWWEGSTTGEVIWCGSVLTAFDRLGYTTLVAANLEEVQLLYRPFADLVRVIIMQVRMGPDHSSNLVRNCFKDPKCVQSESNPKGIAPWKMFGLAFWGTRGDPIELHHPWGPSRVMAPYEYPDHYYLGYALDHHCEKNPLVSPELKKDYAFILSKRLSYYYNNPAFLPESWLNVSQSSGLEMVSVAYDDTKGEHVIPEGVRTLGRLSREDFYVMLGSSRAMVGNGSPVLSPSPFDALCIGVPFIHPYDPGRTKTLDPEGWDRFHTGVFQHGALLELRPPYVYHIPRRNVTALSEALLAAKANPIGRSLPEKYKMASLMQRVKNLVEDTNWEELAWKEGRLPLAVEQLP</sequence>
<dbReference type="PANTHER" id="PTHR15075">
    <property type="entry name" value="ALPHA-MANNOSIDE BETA-1,6-N-ACETYLGLUCOSAMINYLTRANSFERASE"/>
    <property type="match status" value="1"/>
</dbReference>
<accession>A0A0C3QN02</accession>
<keyword evidence="7 15" id="KW-0812">Transmembrane</keyword>
<keyword evidence="6" id="KW-0808">Transferase</keyword>
<evidence type="ECO:0000256" key="13">
    <source>
        <dbReference type="ARBA" id="ARBA00048243"/>
    </source>
</evidence>
<dbReference type="HOGENOM" id="CLU_033184_0_0_1"/>
<feature type="transmembrane region" description="Helical" evidence="15">
    <location>
        <begin position="6"/>
        <end position="29"/>
    </location>
</feature>
<evidence type="ECO:0000256" key="15">
    <source>
        <dbReference type="SAM" id="Phobius"/>
    </source>
</evidence>
<dbReference type="GO" id="GO:0006487">
    <property type="term" value="P:protein N-linked glycosylation"/>
    <property type="evidence" value="ECO:0007669"/>
    <property type="project" value="TreeGrafter"/>
</dbReference>
<dbReference type="EMBL" id="KN822942">
    <property type="protein sequence ID" value="KIO34505.1"/>
    <property type="molecule type" value="Genomic_DNA"/>
</dbReference>
<dbReference type="UniPathway" id="UPA00378"/>
<dbReference type="InterPro" id="IPR052105">
    <property type="entry name" value="MGAT5_Glycosyltransferase"/>
</dbReference>
<feature type="domain" description="Glycosyltransferase family 18 catalytic" evidence="16">
    <location>
        <begin position="255"/>
        <end position="463"/>
    </location>
</feature>
<evidence type="ECO:0000256" key="8">
    <source>
        <dbReference type="ARBA" id="ARBA00022968"/>
    </source>
</evidence>
<evidence type="ECO:0000256" key="6">
    <source>
        <dbReference type="ARBA" id="ARBA00022679"/>
    </source>
</evidence>
<feature type="region of interest" description="Disordered" evidence="14">
    <location>
        <begin position="43"/>
        <end position="68"/>
    </location>
</feature>
<dbReference type="PANTHER" id="PTHR15075:SF2">
    <property type="entry name" value="ALPHA-1,6-MANNOSYLGLYCOPROTEIN 6-BETA-N-ACETYLGLUCOSAMINYLTRANSFERASE"/>
    <property type="match status" value="1"/>
</dbReference>
<dbReference type="InterPro" id="IPR026116">
    <property type="entry name" value="GT18_cat"/>
</dbReference>
<evidence type="ECO:0000256" key="10">
    <source>
        <dbReference type="ARBA" id="ARBA00023034"/>
    </source>
</evidence>
<evidence type="ECO:0000256" key="7">
    <source>
        <dbReference type="ARBA" id="ARBA00022692"/>
    </source>
</evidence>
<comment type="subcellular location">
    <subcellularLocation>
        <location evidence="1">Golgi apparatus membrane</location>
        <topology evidence="1">Single-pass type II membrane protein</topology>
    </subcellularLocation>
</comment>
<dbReference type="STRING" id="1051891.A0A0C3QN02"/>
<evidence type="ECO:0000256" key="9">
    <source>
        <dbReference type="ARBA" id="ARBA00022989"/>
    </source>
</evidence>
<organism evidence="17 18">
    <name type="scientific">Tulasnella calospora MUT 4182</name>
    <dbReference type="NCBI Taxonomy" id="1051891"/>
    <lineage>
        <taxon>Eukaryota</taxon>
        <taxon>Fungi</taxon>
        <taxon>Dikarya</taxon>
        <taxon>Basidiomycota</taxon>
        <taxon>Agaricomycotina</taxon>
        <taxon>Agaricomycetes</taxon>
        <taxon>Cantharellales</taxon>
        <taxon>Tulasnellaceae</taxon>
        <taxon>Tulasnella</taxon>
    </lineage>
</organism>
<evidence type="ECO:0000256" key="12">
    <source>
        <dbReference type="ARBA" id="ARBA00023180"/>
    </source>
</evidence>
<comment type="similarity">
    <text evidence="3">Belongs to the glycosyltransferase 18 family.</text>
</comment>
<comment type="pathway">
    <text evidence="2">Protein modification; protein glycosylation.</text>
</comment>
<evidence type="ECO:0000259" key="16">
    <source>
        <dbReference type="Pfam" id="PF15024"/>
    </source>
</evidence>
<evidence type="ECO:0000313" key="18">
    <source>
        <dbReference type="Proteomes" id="UP000054248"/>
    </source>
</evidence>
<dbReference type="Pfam" id="PF15024">
    <property type="entry name" value="Glyco_transf_18"/>
    <property type="match status" value="1"/>
</dbReference>
<gene>
    <name evidence="17" type="ORF">M407DRAFT_16484</name>
</gene>
<proteinExistence type="inferred from homology"/>
<dbReference type="GO" id="GO:0000139">
    <property type="term" value="C:Golgi membrane"/>
    <property type="evidence" value="ECO:0007669"/>
    <property type="project" value="UniProtKB-SubCell"/>
</dbReference>
<name>A0A0C3QN02_9AGAM</name>
<evidence type="ECO:0000256" key="11">
    <source>
        <dbReference type="ARBA" id="ARBA00023136"/>
    </source>
</evidence>
<keyword evidence="11 15" id="KW-0472">Membrane</keyword>
<keyword evidence="8" id="KW-0735">Signal-anchor</keyword>
<evidence type="ECO:0000256" key="5">
    <source>
        <dbReference type="ARBA" id="ARBA00022676"/>
    </source>
</evidence>
<keyword evidence="10" id="KW-0333">Golgi apparatus</keyword>
<evidence type="ECO:0000256" key="4">
    <source>
        <dbReference type="ARBA" id="ARBA00012671"/>
    </source>
</evidence>
<comment type="catalytic activity">
    <reaction evidence="13">
        <text>N(4)-{beta-D-GlcNAc-(1-&gt;2)-[beta-D-GlcNAc-(1-&gt;4)]-alpha-D-Man-(1-&gt;3)-[beta-D-GlcNAc-(1-&gt;2)-alpha-D-Man-(1-&gt;6)]-beta-D-Man-(1-&gt;4)-beta-D-GlcNAc-(1-&gt;4)-beta-D-GlcNAc}-L-asparaginyl-[protein] + UDP-N-acetyl-alpha-D-glucosamine = N(4)-{beta-D-GlcNAc-(1-&gt;2)-[beta-D-GlcNAc-(1-&gt;4)]-alpha-D-Man-(1-&gt;3)-[beta-D-GlcNAc-(1-&gt;2)-[beta-D-GlcNAc-(1-&gt;6)]-alpha-D-Man-(1-&gt;6)]-beta-D-Man-(1-&gt;4)-beta-D-GlcNAc-(1-&gt;4)-beta-D-GlcNAc}-L-asparaginyl-[protein] + UDP + H(+)</text>
        <dbReference type="Rhea" id="RHEA:16921"/>
        <dbReference type="Rhea" id="RHEA-COMP:14374"/>
        <dbReference type="Rhea" id="RHEA-COMP:14377"/>
        <dbReference type="ChEBI" id="CHEBI:15378"/>
        <dbReference type="ChEBI" id="CHEBI:57705"/>
        <dbReference type="ChEBI" id="CHEBI:58223"/>
        <dbReference type="ChEBI" id="CHEBI:139507"/>
        <dbReference type="ChEBI" id="CHEBI:139510"/>
        <dbReference type="EC" id="2.4.1.155"/>
    </reaction>
</comment>
<dbReference type="GO" id="GO:0030144">
    <property type="term" value="F:alpha-1,6-mannosylglycoprotein 6-beta-N-acetylglucosaminyltransferase activity"/>
    <property type="evidence" value="ECO:0007669"/>
    <property type="project" value="UniProtKB-EC"/>
</dbReference>
<reference evidence="18" key="2">
    <citation type="submission" date="2015-01" db="EMBL/GenBank/DDBJ databases">
        <title>Evolutionary Origins and Diversification of the Mycorrhizal Mutualists.</title>
        <authorList>
            <consortium name="DOE Joint Genome Institute"/>
            <consortium name="Mycorrhizal Genomics Consortium"/>
            <person name="Kohler A."/>
            <person name="Kuo A."/>
            <person name="Nagy L.G."/>
            <person name="Floudas D."/>
            <person name="Copeland A."/>
            <person name="Barry K.W."/>
            <person name="Cichocki N."/>
            <person name="Veneault-Fourrey C."/>
            <person name="LaButti K."/>
            <person name="Lindquist E.A."/>
            <person name="Lipzen A."/>
            <person name="Lundell T."/>
            <person name="Morin E."/>
            <person name="Murat C."/>
            <person name="Riley R."/>
            <person name="Ohm R."/>
            <person name="Sun H."/>
            <person name="Tunlid A."/>
            <person name="Henrissat B."/>
            <person name="Grigoriev I.V."/>
            <person name="Hibbett D.S."/>
            <person name="Martin F."/>
        </authorList>
    </citation>
    <scope>NUCLEOTIDE SEQUENCE [LARGE SCALE GENOMIC DNA]</scope>
    <source>
        <strain evidence="18">MUT 4182</strain>
    </source>
</reference>
<reference evidence="17 18" key="1">
    <citation type="submission" date="2014-04" db="EMBL/GenBank/DDBJ databases">
        <authorList>
            <consortium name="DOE Joint Genome Institute"/>
            <person name="Kuo A."/>
            <person name="Girlanda M."/>
            <person name="Perotto S."/>
            <person name="Kohler A."/>
            <person name="Nagy L.G."/>
            <person name="Floudas D."/>
            <person name="Copeland A."/>
            <person name="Barry K.W."/>
            <person name="Cichocki N."/>
            <person name="Veneault-Fourrey C."/>
            <person name="LaButti K."/>
            <person name="Lindquist E.A."/>
            <person name="Lipzen A."/>
            <person name="Lundell T."/>
            <person name="Morin E."/>
            <person name="Murat C."/>
            <person name="Sun H."/>
            <person name="Tunlid A."/>
            <person name="Henrissat B."/>
            <person name="Grigoriev I.V."/>
            <person name="Hibbett D.S."/>
            <person name="Martin F."/>
            <person name="Nordberg H.P."/>
            <person name="Cantor M.N."/>
            <person name="Hua S.X."/>
        </authorList>
    </citation>
    <scope>NUCLEOTIDE SEQUENCE [LARGE SCALE GENOMIC DNA]</scope>
    <source>
        <strain evidence="17 18">MUT 4182</strain>
    </source>
</reference>
<dbReference type="Proteomes" id="UP000054248">
    <property type="component" value="Unassembled WGS sequence"/>
</dbReference>
<dbReference type="EC" id="2.4.1.155" evidence="4"/>
<keyword evidence="9 15" id="KW-1133">Transmembrane helix</keyword>
<evidence type="ECO:0000256" key="1">
    <source>
        <dbReference type="ARBA" id="ARBA00004323"/>
    </source>
</evidence>
<evidence type="ECO:0000313" key="17">
    <source>
        <dbReference type="EMBL" id="KIO34505.1"/>
    </source>
</evidence>
<protein>
    <recommendedName>
        <fullName evidence="4">alpha-1,6-mannosyl-glycoprotein 6-beta-N-acetylglucosaminyltransferase</fullName>
        <ecNumber evidence="4">2.4.1.155</ecNumber>
    </recommendedName>
</protein>
<evidence type="ECO:0000256" key="3">
    <source>
        <dbReference type="ARBA" id="ARBA00007477"/>
    </source>
</evidence>
<keyword evidence="18" id="KW-1185">Reference proteome</keyword>
<dbReference type="OrthoDB" id="3223239at2759"/>
<evidence type="ECO:0000256" key="14">
    <source>
        <dbReference type="SAM" id="MobiDB-lite"/>
    </source>
</evidence>